<proteinExistence type="predicted"/>
<keyword evidence="3 6" id="KW-0812">Transmembrane</keyword>
<feature type="transmembrane region" description="Helical" evidence="6">
    <location>
        <begin position="50"/>
        <end position="72"/>
    </location>
</feature>
<dbReference type="EMBL" id="CP060139">
    <property type="protein sequence ID" value="QNR22869.1"/>
    <property type="molecule type" value="Genomic_DNA"/>
</dbReference>
<evidence type="ECO:0000256" key="2">
    <source>
        <dbReference type="ARBA" id="ARBA00022475"/>
    </source>
</evidence>
<organism evidence="7 8">
    <name type="scientific">Croceimicrobium hydrocarbonivorans</name>
    <dbReference type="NCBI Taxonomy" id="2761580"/>
    <lineage>
        <taxon>Bacteria</taxon>
        <taxon>Pseudomonadati</taxon>
        <taxon>Bacteroidota</taxon>
        <taxon>Flavobacteriia</taxon>
        <taxon>Flavobacteriales</taxon>
        <taxon>Owenweeksiaceae</taxon>
        <taxon>Croceimicrobium</taxon>
    </lineage>
</organism>
<dbReference type="RefSeq" id="WP_210757437.1">
    <property type="nucleotide sequence ID" value="NZ_CP060139.1"/>
</dbReference>
<feature type="transmembrane region" description="Helical" evidence="6">
    <location>
        <begin position="20"/>
        <end position="38"/>
    </location>
</feature>
<name>A0A7H0VAX1_9FLAO</name>
<comment type="subcellular location">
    <subcellularLocation>
        <location evidence="1">Cell membrane</location>
        <topology evidence="1">Multi-pass membrane protein</topology>
    </subcellularLocation>
</comment>
<dbReference type="GO" id="GO:0005886">
    <property type="term" value="C:plasma membrane"/>
    <property type="evidence" value="ECO:0007669"/>
    <property type="project" value="UniProtKB-SubCell"/>
</dbReference>
<dbReference type="AlphaFoldDB" id="A0A7H0VAX1"/>
<evidence type="ECO:0000313" key="7">
    <source>
        <dbReference type="EMBL" id="QNR22869.1"/>
    </source>
</evidence>
<keyword evidence="2" id="KW-1003">Cell membrane</keyword>
<gene>
    <name evidence="7" type="ORF">H4K34_10815</name>
</gene>
<accession>A0A7H0VAX1</accession>
<dbReference type="Proteomes" id="UP000516305">
    <property type="component" value="Chromosome"/>
</dbReference>
<feature type="transmembrane region" description="Helical" evidence="6">
    <location>
        <begin position="84"/>
        <end position="105"/>
    </location>
</feature>
<dbReference type="InterPro" id="IPR005171">
    <property type="entry name" value="Cyt_c_oxidase_su4_prok"/>
</dbReference>
<dbReference type="Pfam" id="PF03626">
    <property type="entry name" value="COX4_pro"/>
    <property type="match status" value="1"/>
</dbReference>
<evidence type="ECO:0000256" key="4">
    <source>
        <dbReference type="ARBA" id="ARBA00022989"/>
    </source>
</evidence>
<evidence type="ECO:0000256" key="5">
    <source>
        <dbReference type="ARBA" id="ARBA00023136"/>
    </source>
</evidence>
<reference evidence="7 8" key="1">
    <citation type="submission" date="2020-08" db="EMBL/GenBank/DDBJ databases">
        <title>Croceimicrobium hydrocarbonivorans gen. nov., sp. nov., a novel marine bacterium isolated from a bacterial consortium that degrades polyethylene terephthalate.</title>
        <authorList>
            <person name="Liu R."/>
        </authorList>
    </citation>
    <scope>NUCLEOTIDE SEQUENCE [LARGE SCALE GENOMIC DNA]</scope>
    <source>
        <strain evidence="7 8">A20-9</strain>
    </source>
</reference>
<keyword evidence="8" id="KW-1185">Reference proteome</keyword>
<protein>
    <submittedName>
        <fullName evidence="7">Cytochrome C oxidase subunit IV family protein</fullName>
    </submittedName>
</protein>
<evidence type="ECO:0000256" key="3">
    <source>
        <dbReference type="ARBA" id="ARBA00022692"/>
    </source>
</evidence>
<sequence>MANNNAYPSEHHEGPEGTKWIWKVFWILLIVTSVEVALGIIKPEVLMGHVLGTSVLNIIFIVLTLAKAYYIVSEFMHLGHERKNFIWTITLPIIILIPYLTFILLTEGGYMNAMSQM</sequence>
<dbReference type="KEGG" id="chyd:H4K34_10815"/>
<evidence type="ECO:0000256" key="1">
    <source>
        <dbReference type="ARBA" id="ARBA00004651"/>
    </source>
</evidence>
<evidence type="ECO:0000313" key="8">
    <source>
        <dbReference type="Proteomes" id="UP000516305"/>
    </source>
</evidence>
<keyword evidence="5 6" id="KW-0472">Membrane</keyword>
<evidence type="ECO:0000256" key="6">
    <source>
        <dbReference type="SAM" id="Phobius"/>
    </source>
</evidence>
<keyword evidence="4 6" id="KW-1133">Transmembrane helix</keyword>